<dbReference type="Proteomes" id="UP000245783">
    <property type="component" value="Unassembled WGS sequence"/>
</dbReference>
<dbReference type="RefSeq" id="XP_025367752.1">
    <property type="nucleotide sequence ID" value="XM_025511001.1"/>
</dbReference>
<dbReference type="AlphaFoldDB" id="A0A316VSX5"/>
<gene>
    <name evidence="2" type="ORF">IE81DRAFT_215415</name>
</gene>
<name>A0A316VSX5_9BASI</name>
<feature type="signal peptide" evidence="1">
    <location>
        <begin position="1"/>
        <end position="21"/>
    </location>
</feature>
<accession>A0A316VSX5</accession>
<dbReference type="EMBL" id="KZ819412">
    <property type="protein sequence ID" value="PWN40592.1"/>
    <property type="molecule type" value="Genomic_DNA"/>
</dbReference>
<evidence type="ECO:0008006" key="4">
    <source>
        <dbReference type="Google" id="ProtNLM"/>
    </source>
</evidence>
<evidence type="ECO:0000313" key="3">
    <source>
        <dbReference type="Proteomes" id="UP000245783"/>
    </source>
</evidence>
<reference evidence="2 3" key="1">
    <citation type="journal article" date="2018" name="Mol. Biol. Evol.">
        <title>Broad Genomic Sampling Reveals a Smut Pathogenic Ancestry of the Fungal Clade Ustilaginomycotina.</title>
        <authorList>
            <person name="Kijpornyongpan T."/>
            <person name="Mondo S.J."/>
            <person name="Barry K."/>
            <person name="Sandor L."/>
            <person name="Lee J."/>
            <person name="Lipzen A."/>
            <person name="Pangilinan J."/>
            <person name="LaButti K."/>
            <person name="Hainaut M."/>
            <person name="Henrissat B."/>
            <person name="Grigoriev I.V."/>
            <person name="Spatafora J.W."/>
            <person name="Aime M.C."/>
        </authorList>
    </citation>
    <scope>NUCLEOTIDE SEQUENCE [LARGE SCALE GENOMIC DNA]</scope>
    <source>
        <strain evidence="2 3">MCA 4658</strain>
    </source>
</reference>
<sequence length="108" mass="11866">MFGSILTAIGVLQAGVSSVSASSYFGHRLTIVHAVKGVHSQSTGWSAPRFTFCPMFDSERCFKKHVHVYVWVRGVSCDARLTAILVLPSSSATVRRRFPRDAAPTHLF</sequence>
<dbReference type="GeneID" id="37032871"/>
<protein>
    <recommendedName>
        <fullName evidence="4">Secreted protein</fullName>
    </recommendedName>
</protein>
<keyword evidence="1" id="KW-0732">Signal</keyword>
<evidence type="ECO:0000313" key="2">
    <source>
        <dbReference type="EMBL" id="PWN40592.1"/>
    </source>
</evidence>
<dbReference type="InParanoid" id="A0A316VSX5"/>
<feature type="chain" id="PRO_5016421683" description="Secreted protein" evidence="1">
    <location>
        <begin position="22"/>
        <end position="108"/>
    </location>
</feature>
<organism evidence="2 3">
    <name type="scientific">Ceraceosorus guamensis</name>
    <dbReference type="NCBI Taxonomy" id="1522189"/>
    <lineage>
        <taxon>Eukaryota</taxon>
        <taxon>Fungi</taxon>
        <taxon>Dikarya</taxon>
        <taxon>Basidiomycota</taxon>
        <taxon>Ustilaginomycotina</taxon>
        <taxon>Exobasidiomycetes</taxon>
        <taxon>Ceraceosorales</taxon>
        <taxon>Ceraceosoraceae</taxon>
        <taxon>Ceraceosorus</taxon>
    </lineage>
</organism>
<evidence type="ECO:0000256" key="1">
    <source>
        <dbReference type="SAM" id="SignalP"/>
    </source>
</evidence>
<keyword evidence="3" id="KW-1185">Reference proteome</keyword>
<proteinExistence type="predicted"/>